<dbReference type="EMBL" id="JAGPYM010000021">
    <property type="protein sequence ID" value="KAH6884143.1"/>
    <property type="molecule type" value="Genomic_DNA"/>
</dbReference>
<evidence type="ECO:0000313" key="2">
    <source>
        <dbReference type="Proteomes" id="UP000777438"/>
    </source>
</evidence>
<comment type="caution">
    <text evidence="1">The sequence shown here is derived from an EMBL/GenBank/DDBJ whole genome shotgun (WGS) entry which is preliminary data.</text>
</comment>
<sequence length="172" mass="19805">MTPDQLHRESIRAFSIDSTWVSLLIDRALSLGNHHSQDGEDVICKYIKNAINNYLTQPRAEDQILKQPGDPGFLHLHISLPIHRQMYQLGDELASTELKGDFKLPPESPDPSMYGKDVTCTWKKTEQDVPYDWETRMVHPARYTQHICSAFQLFSGRIDSTTLYSQVIRPYT</sequence>
<organism evidence="1 2">
    <name type="scientific">Thelonectria olida</name>
    <dbReference type="NCBI Taxonomy" id="1576542"/>
    <lineage>
        <taxon>Eukaryota</taxon>
        <taxon>Fungi</taxon>
        <taxon>Dikarya</taxon>
        <taxon>Ascomycota</taxon>
        <taxon>Pezizomycotina</taxon>
        <taxon>Sordariomycetes</taxon>
        <taxon>Hypocreomycetidae</taxon>
        <taxon>Hypocreales</taxon>
        <taxon>Nectriaceae</taxon>
        <taxon>Thelonectria</taxon>
    </lineage>
</organism>
<evidence type="ECO:0000313" key="1">
    <source>
        <dbReference type="EMBL" id="KAH6884143.1"/>
    </source>
</evidence>
<dbReference type="OrthoDB" id="5100688at2759"/>
<keyword evidence="2" id="KW-1185">Reference proteome</keyword>
<accession>A0A9P9AM10</accession>
<dbReference type="AlphaFoldDB" id="A0A9P9AM10"/>
<gene>
    <name evidence="1" type="ORF">B0T10DRAFT_463024</name>
</gene>
<dbReference type="Proteomes" id="UP000777438">
    <property type="component" value="Unassembled WGS sequence"/>
</dbReference>
<name>A0A9P9AM10_9HYPO</name>
<proteinExistence type="predicted"/>
<protein>
    <submittedName>
        <fullName evidence="1">Uncharacterized protein</fullName>
    </submittedName>
</protein>
<reference evidence="1 2" key="1">
    <citation type="journal article" date="2021" name="Nat. Commun.">
        <title>Genetic determinants of endophytism in the Arabidopsis root mycobiome.</title>
        <authorList>
            <person name="Mesny F."/>
            <person name="Miyauchi S."/>
            <person name="Thiergart T."/>
            <person name="Pickel B."/>
            <person name="Atanasova L."/>
            <person name="Karlsson M."/>
            <person name="Huettel B."/>
            <person name="Barry K.W."/>
            <person name="Haridas S."/>
            <person name="Chen C."/>
            <person name="Bauer D."/>
            <person name="Andreopoulos W."/>
            <person name="Pangilinan J."/>
            <person name="LaButti K."/>
            <person name="Riley R."/>
            <person name="Lipzen A."/>
            <person name="Clum A."/>
            <person name="Drula E."/>
            <person name="Henrissat B."/>
            <person name="Kohler A."/>
            <person name="Grigoriev I.V."/>
            <person name="Martin F.M."/>
            <person name="Hacquard S."/>
        </authorList>
    </citation>
    <scope>NUCLEOTIDE SEQUENCE [LARGE SCALE GENOMIC DNA]</scope>
    <source>
        <strain evidence="1 2">MPI-CAGE-CH-0241</strain>
    </source>
</reference>